<proteinExistence type="predicted"/>
<evidence type="ECO:0000313" key="1">
    <source>
        <dbReference type="EMBL" id="CAB52302.1"/>
    </source>
</evidence>
<dbReference type="EMBL" id="AJ245563">
    <property type="protein sequence ID" value="CAB52302.1"/>
    <property type="molecule type" value="Genomic_DNA"/>
</dbReference>
<accession>Q9S348</accession>
<protein>
    <submittedName>
        <fullName evidence="1">Uncharacterized protein</fullName>
    </submittedName>
</protein>
<organism evidence="1">
    <name type="scientific">Segatella albensis</name>
    <dbReference type="NCBI Taxonomy" id="77768"/>
    <lineage>
        <taxon>Bacteria</taxon>
        <taxon>Pseudomonadati</taxon>
        <taxon>Bacteroidota</taxon>
        <taxon>Bacteroidia</taxon>
        <taxon>Bacteroidales</taxon>
        <taxon>Prevotellaceae</taxon>
        <taxon>Segatella</taxon>
    </lineage>
</organism>
<dbReference type="AlphaFoldDB" id="Q9S348"/>
<name>Q9S348_9BACT</name>
<sequence>MADGTKIIADKGTGSNVPKYYSASNGTIRMYPGNSLTFEATKKIESIVFTCDSSNGTNYTAEGKVTVTFGTVALNDLVFTISGINNTKVTITNSNTATGSKTQLRIKSFKIVYAK</sequence>
<reference evidence="1" key="1">
    <citation type="submission" date="1999-08" db="EMBL/GenBank/DDBJ databases">
        <title>Unidentified putative ORF from Prevotella albensis M384.</title>
        <authorList>
            <person name="Fanget N.V."/>
            <person name="Walker N.D."/>
            <person name="McEwan N.R."/>
            <person name="Wallace R.J."/>
        </authorList>
    </citation>
    <scope>NUCLEOTIDE SEQUENCE</scope>
    <source>
        <strain evidence="1">M384</strain>
    </source>
</reference>